<dbReference type="Gene3D" id="1.10.1200.10">
    <property type="entry name" value="ACP-like"/>
    <property type="match status" value="1"/>
</dbReference>
<dbReference type="InterPro" id="IPR036736">
    <property type="entry name" value="ACP-like_sf"/>
</dbReference>
<dbReference type="RefSeq" id="WP_344467724.1">
    <property type="nucleotide sequence ID" value="NZ_BAAANT010000029.1"/>
</dbReference>
<name>A0ABP5LSD6_9ACTN</name>
<dbReference type="EMBL" id="BAAANT010000029">
    <property type="protein sequence ID" value="GAA2150556.1"/>
    <property type="molecule type" value="Genomic_DNA"/>
</dbReference>
<accession>A0ABP5LSD6</accession>
<comment type="caution">
    <text evidence="2">The sequence shown here is derived from an EMBL/GenBank/DDBJ whole genome shotgun (WGS) entry which is preliminary data.</text>
</comment>
<evidence type="ECO:0000313" key="3">
    <source>
        <dbReference type="Proteomes" id="UP001422759"/>
    </source>
</evidence>
<evidence type="ECO:0000313" key="2">
    <source>
        <dbReference type="EMBL" id="GAA2150556.1"/>
    </source>
</evidence>
<dbReference type="Proteomes" id="UP001422759">
    <property type="component" value="Unassembled WGS sequence"/>
</dbReference>
<evidence type="ECO:0000259" key="1">
    <source>
        <dbReference type="PROSITE" id="PS50075"/>
    </source>
</evidence>
<feature type="domain" description="Carrier" evidence="1">
    <location>
        <begin position="3"/>
        <end position="83"/>
    </location>
</feature>
<gene>
    <name evidence="2" type="ORF">GCM10009760_45080</name>
</gene>
<organism evidence="2 3">
    <name type="scientific">Kitasatospora kazusensis</name>
    <dbReference type="NCBI Taxonomy" id="407974"/>
    <lineage>
        <taxon>Bacteria</taxon>
        <taxon>Bacillati</taxon>
        <taxon>Actinomycetota</taxon>
        <taxon>Actinomycetes</taxon>
        <taxon>Kitasatosporales</taxon>
        <taxon>Streptomycetaceae</taxon>
        <taxon>Kitasatospora</taxon>
    </lineage>
</organism>
<dbReference type="Pfam" id="PF00550">
    <property type="entry name" value="PP-binding"/>
    <property type="match status" value="1"/>
</dbReference>
<dbReference type="InterPro" id="IPR009081">
    <property type="entry name" value="PP-bd_ACP"/>
</dbReference>
<keyword evidence="3" id="KW-1185">Reference proteome</keyword>
<dbReference type="SUPFAM" id="SSF47336">
    <property type="entry name" value="ACP-like"/>
    <property type="match status" value="1"/>
</dbReference>
<protein>
    <recommendedName>
        <fullName evidence="1">Carrier domain-containing protein</fullName>
    </recommendedName>
</protein>
<proteinExistence type="predicted"/>
<sequence length="88" mass="9730">MSEFTLTELTDELRACAGEPAEGYDLDKDDVTNVPFFMLEYDSLALLQVTGVLKRERGIVLDDDEVIAVETPGELLRLINAQLSVRAA</sequence>
<reference evidence="3" key="1">
    <citation type="journal article" date="2019" name="Int. J. Syst. Evol. Microbiol.">
        <title>The Global Catalogue of Microorganisms (GCM) 10K type strain sequencing project: providing services to taxonomists for standard genome sequencing and annotation.</title>
        <authorList>
            <consortium name="The Broad Institute Genomics Platform"/>
            <consortium name="The Broad Institute Genome Sequencing Center for Infectious Disease"/>
            <person name="Wu L."/>
            <person name="Ma J."/>
        </authorList>
    </citation>
    <scope>NUCLEOTIDE SEQUENCE [LARGE SCALE GENOMIC DNA]</scope>
    <source>
        <strain evidence="3">JCM 14560</strain>
    </source>
</reference>
<dbReference type="PROSITE" id="PS50075">
    <property type="entry name" value="CARRIER"/>
    <property type="match status" value="1"/>
</dbReference>